<dbReference type="GO" id="GO:0090729">
    <property type="term" value="F:toxin activity"/>
    <property type="evidence" value="ECO:0007669"/>
    <property type="project" value="UniProtKB-KW"/>
</dbReference>
<keyword evidence="2" id="KW-0800">Toxin</keyword>
<dbReference type="RefSeq" id="WP_097891341.1">
    <property type="nucleotide sequence ID" value="NZ_NTRM01000018.1"/>
</dbReference>
<evidence type="ECO:0000313" key="8">
    <source>
        <dbReference type="Proteomes" id="UP000220502"/>
    </source>
</evidence>
<evidence type="ECO:0000256" key="4">
    <source>
        <dbReference type="ARBA" id="ARBA00023026"/>
    </source>
</evidence>
<dbReference type="AlphaFoldDB" id="A0ABD6SHX3"/>
<keyword evidence="4" id="KW-0843">Virulence</keyword>
<sequence>MKYKNRKDAKRKYKQALLATLATMTIGVSTFGSTTSAFAADEDNISVISSHTLNDIGIQVEKIIPDQTLRNKFLKAFATKGTMKVGVNGAFQFIKDAQKDIPNFNDTFRSLAMAGTDLIPYAGLVISPLIGLLWSENDGVSAQIKEMSNQILTQVDEKFDTEYVNNLKTDFKTLNSNILTLE</sequence>
<protein>
    <recommendedName>
        <fullName evidence="5">Crystaline entomocidal protoxin</fullName>
    </recommendedName>
</protein>
<gene>
    <name evidence="7" type="ORF">CN461_20490</name>
</gene>
<dbReference type="Gene3D" id="1.20.190.10">
    <property type="entry name" value="Pesticidal crystal protein, N-terminal domain"/>
    <property type="match status" value="1"/>
</dbReference>
<feature type="signal peptide" evidence="6">
    <location>
        <begin position="1"/>
        <end position="39"/>
    </location>
</feature>
<keyword evidence="3" id="KW-0749">Sporulation</keyword>
<feature type="chain" id="PRO_5044873599" description="Crystaline entomocidal protoxin" evidence="6">
    <location>
        <begin position="40"/>
        <end position="182"/>
    </location>
</feature>
<reference evidence="7 8" key="1">
    <citation type="submission" date="2017-09" db="EMBL/GenBank/DDBJ databases">
        <title>Large-scale bioinformatics analysis of Bacillus genomes uncovers conserved roles of natural products in bacterial physiology.</title>
        <authorList>
            <consortium name="Agbiome Team Llc"/>
            <person name="Bleich R.M."/>
            <person name="Kirk G.J."/>
            <person name="Santa Maria K.C."/>
            <person name="Allen S.E."/>
            <person name="Farag S."/>
            <person name="Shank E.A."/>
            <person name="Bowers A."/>
        </authorList>
    </citation>
    <scope>NUCLEOTIDE SEQUENCE [LARGE SCALE GENOMIC DNA]</scope>
    <source>
        <strain evidence="7 8">AFS007900</strain>
    </source>
</reference>
<comment type="similarity">
    <text evidence="1">Belongs to the delta endotoxin family.</text>
</comment>
<dbReference type="SUPFAM" id="SSF56849">
    <property type="entry name" value="delta-Endotoxin (insectocide), N-terminal domain"/>
    <property type="match status" value="1"/>
</dbReference>
<evidence type="ECO:0000256" key="2">
    <source>
        <dbReference type="ARBA" id="ARBA00022656"/>
    </source>
</evidence>
<evidence type="ECO:0000256" key="6">
    <source>
        <dbReference type="SAM" id="SignalP"/>
    </source>
</evidence>
<keyword evidence="6" id="KW-0732">Signal</keyword>
<accession>A0ABD6SHX3</accession>
<dbReference type="InterPro" id="IPR036716">
    <property type="entry name" value="Pest_crys_N_sf"/>
</dbReference>
<dbReference type="GO" id="GO:0030435">
    <property type="term" value="P:sporulation resulting in formation of a cellular spore"/>
    <property type="evidence" value="ECO:0007669"/>
    <property type="project" value="UniProtKB-KW"/>
</dbReference>
<evidence type="ECO:0000256" key="5">
    <source>
        <dbReference type="ARBA" id="ARBA00029653"/>
    </source>
</evidence>
<evidence type="ECO:0000256" key="1">
    <source>
        <dbReference type="ARBA" id="ARBA00007819"/>
    </source>
</evidence>
<comment type="caution">
    <text evidence="7">The sequence shown here is derived from an EMBL/GenBank/DDBJ whole genome shotgun (WGS) entry which is preliminary data.</text>
</comment>
<name>A0ABD6SHX3_BACTU</name>
<evidence type="ECO:0000256" key="3">
    <source>
        <dbReference type="ARBA" id="ARBA00022969"/>
    </source>
</evidence>
<proteinExistence type="inferred from homology"/>
<evidence type="ECO:0000313" key="7">
    <source>
        <dbReference type="EMBL" id="PEX46907.1"/>
    </source>
</evidence>
<dbReference type="Proteomes" id="UP000220502">
    <property type="component" value="Unassembled WGS sequence"/>
</dbReference>
<organism evidence="7 8">
    <name type="scientific">Bacillus thuringiensis</name>
    <dbReference type="NCBI Taxonomy" id="1428"/>
    <lineage>
        <taxon>Bacteria</taxon>
        <taxon>Bacillati</taxon>
        <taxon>Bacillota</taxon>
        <taxon>Bacilli</taxon>
        <taxon>Bacillales</taxon>
        <taxon>Bacillaceae</taxon>
        <taxon>Bacillus</taxon>
        <taxon>Bacillus cereus group</taxon>
    </lineage>
</organism>
<dbReference type="EMBL" id="NTXF01000032">
    <property type="protein sequence ID" value="PEX46907.1"/>
    <property type="molecule type" value="Genomic_DNA"/>
</dbReference>